<evidence type="ECO:0000313" key="3">
    <source>
        <dbReference type="Proteomes" id="UP000256541"/>
    </source>
</evidence>
<dbReference type="InterPro" id="IPR021391">
    <property type="entry name" value="DUF3027"/>
</dbReference>
<feature type="compositionally biased region" description="Acidic residues" evidence="1">
    <location>
        <begin position="150"/>
        <end position="184"/>
    </location>
</feature>
<organism evidence="2 3">
    <name type="scientific">Subtercola boreus</name>
    <dbReference type="NCBI Taxonomy" id="120213"/>
    <lineage>
        <taxon>Bacteria</taxon>
        <taxon>Bacillati</taxon>
        <taxon>Actinomycetota</taxon>
        <taxon>Actinomycetes</taxon>
        <taxon>Micrococcales</taxon>
        <taxon>Microbacteriaceae</taxon>
        <taxon>Subtercola</taxon>
    </lineage>
</organism>
<proteinExistence type="predicted"/>
<name>A0A3E0VWA0_9MICO</name>
<dbReference type="OrthoDB" id="3210158at2"/>
<comment type="caution">
    <text evidence="2">The sequence shown here is derived from an EMBL/GenBank/DDBJ whole genome shotgun (WGS) entry which is preliminary data.</text>
</comment>
<dbReference type="EMBL" id="NBXB01000033">
    <property type="protein sequence ID" value="RFA13759.1"/>
    <property type="molecule type" value="Genomic_DNA"/>
</dbReference>
<feature type="compositionally biased region" description="Basic and acidic residues" evidence="1">
    <location>
        <begin position="216"/>
        <end position="232"/>
    </location>
</feature>
<gene>
    <name evidence="2" type="ORF">B7R22_11740</name>
</gene>
<sequence>MRLTGNEFSDEQGDLTVEIAPEADPVLLGALEQARAALAEITPAETIGEFIGHEVEGEHVLSLFFASKLAGYPDWHWTATLARSSDSAEPSVLEVELLPGEASVLSPAWVPWADRLTSDPLIDDSESEFDEDEDDDDDVDGPEDGAAGDYADDESDDDDDGESDDDESEDDDVDGPDDDLDDDPSAIGRDRDRDGIDIDIIAEEGLDAPGFGSSTADDHASDERTGDYRTVDAHAAAAPVPDPRPLILSDDTGIDPDAGVAFDATDDFTDAGDIEHLEGQERPE</sequence>
<evidence type="ECO:0000256" key="1">
    <source>
        <dbReference type="SAM" id="MobiDB-lite"/>
    </source>
</evidence>
<feature type="compositionally biased region" description="Acidic residues" evidence="1">
    <location>
        <begin position="121"/>
        <end position="143"/>
    </location>
</feature>
<protein>
    <recommendedName>
        <fullName evidence="4">DUF3027 domain-containing protein</fullName>
    </recommendedName>
</protein>
<dbReference type="Proteomes" id="UP000256541">
    <property type="component" value="Unassembled WGS sequence"/>
</dbReference>
<dbReference type="Pfam" id="PF11228">
    <property type="entry name" value="DUF3027"/>
    <property type="match status" value="1"/>
</dbReference>
<feature type="region of interest" description="Disordered" evidence="1">
    <location>
        <begin position="119"/>
        <end position="265"/>
    </location>
</feature>
<reference evidence="2 3" key="1">
    <citation type="submission" date="2017-04" db="EMBL/GenBank/DDBJ databases">
        <title>Comparative genome analysis of Subtercola boreus.</title>
        <authorList>
            <person name="Cho Y.-J."/>
            <person name="Cho A."/>
            <person name="Kim O.-S."/>
            <person name="Lee J.-I."/>
        </authorList>
    </citation>
    <scope>NUCLEOTIDE SEQUENCE [LARGE SCALE GENOMIC DNA]</scope>
    <source>
        <strain evidence="2 3">P27479</strain>
    </source>
</reference>
<evidence type="ECO:0008006" key="4">
    <source>
        <dbReference type="Google" id="ProtNLM"/>
    </source>
</evidence>
<evidence type="ECO:0000313" key="2">
    <source>
        <dbReference type="EMBL" id="RFA13759.1"/>
    </source>
</evidence>
<dbReference type="AlphaFoldDB" id="A0A3E0VWA0"/>
<accession>A0A3E0VWA0</accession>